<evidence type="ECO:0000313" key="1">
    <source>
        <dbReference type="EMBL" id="MEK9500729.1"/>
    </source>
</evidence>
<dbReference type="EMBL" id="JBBHLI010000003">
    <property type="protein sequence ID" value="MEK9500729.1"/>
    <property type="molecule type" value="Genomic_DNA"/>
</dbReference>
<proteinExistence type="predicted"/>
<dbReference type="RefSeq" id="WP_405279817.1">
    <property type="nucleotide sequence ID" value="NZ_CP144380.1"/>
</dbReference>
<name>A0ABU9E7P2_9BACT</name>
<evidence type="ECO:0000313" key="2">
    <source>
        <dbReference type="Proteomes" id="UP001484239"/>
    </source>
</evidence>
<sequence length="128" mass="14901">MASEMLQRDDISVYVVAGVPKSFKKKLQKFVDSESKSSGETMLLDEEMTEWVVARLRGEKRRSHEQTPASSALWRAFRALSAARYHLQDQPIEDEVRTLRNRIEELWRDVSPLHPEEEEQNEEEEAAV</sequence>
<keyword evidence="2" id="KW-1185">Reference proteome</keyword>
<reference evidence="1 2" key="1">
    <citation type="submission" date="2024-02" db="EMBL/GenBank/DDBJ databases">
        <title>A novel Gemmatimonadota bacterium.</title>
        <authorList>
            <person name="Du Z.-J."/>
            <person name="Ye Y.-Q."/>
        </authorList>
    </citation>
    <scope>NUCLEOTIDE SEQUENCE [LARGE SCALE GENOMIC DNA]</scope>
    <source>
        <strain evidence="1 2">DH-20</strain>
    </source>
</reference>
<organism evidence="1 2">
    <name type="scientific">Gaopeijia maritima</name>
    <dbReference type="NCBI Taxonomy" id="3119007"/>
    <lineage>
        <taxon>Bacteria</taxon>
        <taxon>Pseudomonadati</taxon>
        <taxon>Gemmatimonadota</taxon>
        <taxon>Longimicrobiia</taxon>
        <taxon>Gaopeijiales</taxon>
        <taxon>Gaopeijiaceae</taxon>
        <taxon>Gaopeijia</taxon>
    </lineage>
</organism>
<accession>A0ABU9E7P2</accession>
<protein>
    <submittedName>
        <fullName evidence="1">Uncharacterized protein</fullName>
    </submittedName>
</protein>
<comment type="caution">
    <text evidence="1">The sequence shown here is derived from an EMBL/GenBank/DDBJ whole genome shotgun (WGS) entry which is preliminary data.</text>
</comment>
<gene>
    <name evidence="1" type="ORF">WI372_07060</name>
</gene>
<dbReference type="Proteomes" id="UP001484239">
    <property type="component" value="Unassembled WGS sequence"/>
</dbReference>